<organism evidence="2 3">
    <name type="scientific">Defluviimonas salinarum</name>
    <dbReference type="NCBI Taxonomy" id="2992147"/>
    <lineage>
        <taxon>Bacteria</taxon>
        <taxon>Pseudomonadati</taxon>
        <taxon>Pseudomonadota</taxon>
        <taxon>Alphaproteobacteria</taxon>
        <taxon>Rhodobacterales</taxon>
        <taxon>Paracoccaceae</taxon>
        <taxon>Albidovulum</taxon>
    </lineage>
</organism>
<keyword evidence="3" id="KW-1185">Reference proteome</keyword>
<gene>
    <name evidence="2" type="ORF">OM960_13215</name>
</gene>
<evidence type="ECO:0000256" key="1">
    <source>
        <dbReference type="SAM" id="SignalP"/>
    </source>
</evidence>
<dbReference type="InterPro" id="IPR051553">
    <property type="entry name" value="Ran_GTPase-activating"/>
</dbReference>
<evidence type="ECO:0000313" key="2">
    <source>
        <dbReference type="EMBL" id="MCW3782545.1"/>
    </source>
</evidence>
<dbReference type="SUPFAM" id="SSF50985">
    <property type="entry name" value="RCC1/BLIP-II"/>
    <property type="match status" value="1"/>
</dbReference>
<dbReference type="PRINTS" id="PR00633">
    <property type="entry name" value="RCCNDNSATION"/>
</dbReference>
<reference evidence="2 3" key="1">
    <citation type="submission" date="2022-10" db="EMBL/GenBank/DDBJ databases">
        <title>Defluviimonas sp. CAU 1641 isolated from mud.</title>
        <authorList>
            <person name="Kim W."/>
        </authorList>
    </citation>
    <scope>NUCLEOTIDE SEQUENCE [LARGE SCALE GENOMIC DNA]</scope>
    <source>
        <strain evidence="2 3">CAU 1641</strain>
    </source>
</reference>
<dbReference type="InterPro" id="IPR009091">
    <property type="entry name" value="RCC1/BLIP-II"/>
</dbReference>
<keyword evidence="1" id="KW-0732">Signal</keyword>
<feature type="signal peptide" evidence="1">
    <location>
        <begin position="1"/>
        <end position="27"/>
    </location>
</feature>
<dbReference type="EMBL" id="JAPDOG010000011">
    <property type="protein sequence ID" value="MCW3782545.1"/>
    <property type="molecule type" value="Genomic_DNA"/>
</dbReference>
<comment type="caution">
    <text evidence="2">The sequence shown here is derived from an EMBL/GenBank/DDBJ whole genome shotgun (WGS) entry which is preliminary data.</text>
</comment>
<protein>
    <recommendedName>
        <fullName evidence="4">Alpha-tubulin suppressor</fullName>
    </recommendedName>
</protein>
<dbReference type="Proteomes" id="UP001207582">
    <property type="component" value="Unassembled WGS sequence"/>
</dbReference>
<feature type="chain" id="PRO_5045681793" description="Alpha-tubulin suppressor" evidence="1">
    <location>
        <begin position="28"/>
        <end position="458"/>
    </location>
</feature>
<dbReference type="Pfam" id="PF13540">
    <property type="entry name" value="RCC1_2"/>
    <property type="match status" value="2"/>
</dbReference>
<dbReference type="PROSITE" id="PS50012">
    <property type="entry name" value="RCC1_3"/>
    <property type="match status" value="4"/>
</dbReference>
<dbReference type="InterPro" id="IPR000408">
    <property type="entry name" value="Reg_chr_condens"/>
</dbReference>
<sequence>MLSRFRAALTAFVMLSGLLGVALPAQALTTTSVPGGGGKVMIDAHGLCRMVGSNIGDLMVPLKTADEYWRSDQSFLAKLTPGVSAIPCSYPVFLKALAPGNAHTCGLTWTNSVICWGQNNEGQLGNGTTVDSLTPVQVVGLVGNVTKIATTFNTTCALRTDRRVLCWGPSMWGGLGNGVGTNSSATSPIFSTPQLVVGITDAVAISANCAVLSAGSVKCWGRNTYGKVGSDPAVTGAAVNTPLTVAGTGVVADVSSGTNHVCVLQTNGNVRCWGDNSRGQVGNGSTVNTWVPQYLFGGATKINLFNHTSCAVRSGSAWCWGWDGQGQVGDGGAIVSTDFEWAPRQVLGLTSGVVDIQTGTRHSCAVKSDNSIYCWGAGVAGQLGDAGSSDQSSPVLASEFGTETSGLALGNTVTCVTMQAPGIGLTCTGTNDGQLGEAVAVGTSARRPVEVVFSTKLY</sequence>
<evidence type="ECO:0008006" key="4">
    <source>
        <dbReference type="Google" id="ProtNLM"/>
    </source>
</evidence>
<proteinExistence type="predicted"/>
<dbReference type="PANTHER" id="PTHR45982:SF1">
    <property type="entry name" value="REGULATOR OF CHROMOSOME CONDENSATION"/>
    <property type="match status" value="1"/>
</dbReference>
<evidence type="ECO:0000313" key="3">
    <source>
        <dbReference type="Proteomes" id="UP001207582"/>
    </source>
</evidence>
<accession>A0ABT3J508</accession>
<dbReference type="Gene3D" id="2.130.10.30">
    <property type="entry name" value="Regulator of chromosome condensation 1/beta-lactamase-inhibitor protein II"/>
    <property type="match status" value="2"/>
</dbReference>
<name>A0ABT3J508_9RHOB</name>
<dbReference type="Pfam" id="PF00415">
    <property type="entry name" value="RCC1"/>
    <property type="match status" value="1"/>
</dbReference>
<dbReference type="PANTHER" id="PTHR45982">
    <property type="entry name" value="REGULATOR OF CHROMOSOME CONDENSATION"/>
    <property type="match status" value="1"/>
</dbReference>
<dbReference type="RefSeq" id="WP_264772278.1">
    <property type="nucleotide sequence ID" value="NZ_JAPDOG010000011.1"/>
</dbReference>